<evidence type="ECO:0000313" key="2">
    <source>
        <dbReference type="Proteomes" id="UP001431429"/>
    </source>
</evidence>
<proteinExistence type="predicted"/>
<accession>A0ABT0UXN6</accession>
<dbReference type="RefSeq" id="WP_250923528.1">
    <property type="nucleotide sequence ID" value="NZ_JAMQAW010000066.1"/>
</dbReference>
<evidence type="ECO:0000313" key="1">
    <source>
        <dbReference type="EMBL" id="MCM2393224.1"/>
    </source>
</evidence>
<protein>
    <submittedName>
        <fullName evidence="1">Uncharacterized protein</fullName>
    </submittedName>
</protein>
<organism evidence="1 2">
    <name type="scientific">Streptomyces albipurpureus</name>
    <dbReference type="NCBI Taxonomy" id="2897419"/>
    <lineage>
        <taxon>Bacteria</taxon>
        <taxon>Bacillati</taxon>
        <taxon>Actinomycetota</taxon>
        <taxon>Actinomycetes</taxon>
        <taxon>Kitasatosporales</taxon>
        <taxon>Streptomycetaceae</taxon>
        <taxon>Streptomyces</taxon>
    </lineage>
</organism>
<sequence length="76" mass="8468">MGTDFIVESTSVATRELLSKDVLRRRQLLVLFGLGANVWIKRVAVTGKHGESEGTLRWARHLFANRASCARPCAGW</sequence>
<reference evidence="1" key="1">
    <citation type="submission" date="2022-06" db="EMBL/GenBank/DDBJ databases">
        <title>Genome public.</title>
        <authorList>
            <person name="Sun Q."/>
        </authorList>
    </citation>
    <scope>NUCLEOTIDE SEQUENCE</scope>
    <source>
        <strain evidence="1">CWNU-1</strain>
    </source>
</reference>
<dbReference type="Proteomes" id="UP001431429">
    <property type="component" value="Unassembled WGS sequence"/>
</dbReference>
<gene>
    <name evidence="1" type="ORF">NBG84_33965</name>
</gene>
<keyword evidence="2" id="KW-1185">Reference proteome</keyword>
<dbReference type="EMBL" id="JAMQAW010000066">
    <property type="protein sequence ID" value="MCM2393224.1"/>
    <property type="molecule type" value="Genomic_DNA"/>
</dbReference>
<name>A0ABT0UXN6_9ACTN</name>
<comment type="caution">
    <text evidence="1">The sequence shown here is derived from an EMBL/GenBank/DDBJ whole genome shotgun (WGS) entry which is preliminary data.</text>
</comment>